<gene>
    <name evidence="1" type="ORF">CCYN74_10035</name>
</gene>
<dbReference type="EMBL" id="CDOG01000001">
    <property type="protein sequence ID" value="CEN33518.1"/>
    <property type="molecule type" value="Genomic_DNA"/>
</dbReference>
<name>A0A0B7H796_9FLAO</name>
<proteinExistence type="predicted"/>
<organism evidence="1 2">
    <name type="scientific">Capnocytophaga cynodegmi</name>
    <dbReference type="NCBI Taxonomy" id="28189"/>
    <lineage>
        <taxon>Bacteria</taxon>
        <taxon>Pseudomonadati</taxon>
        <taxon>Bacteroidota</taxon>
        <taxon>Flavobacteriia</taxon>
        <taxon>Flavobacteriales</taxon>
        <taxon>Flavobacteriaceae</taxon>
        <taxon>Capnocytophaga</taxon>
    </lineage>
</organism>
<dbReference type="AlphaFoldDB" id="A0A0B7H796"/>
<reference evidence="1 2" key="1">
    <citation type="submission" date="2015-01" db="EMBL/GenBank/DDBJ databases">
        <authorList>
            <person name="MANFREDI Pablo"/>
        </authorList>
    </citation>
    <scope>NUCLEOTIDE SEQUENCE [LARGE SCALE GENOMIC DNA]</scope>
    <source>
        <strain evidence="1 2">Ccy74</strain>
    </source>
</reference>
<protein>
    <submittedName>
        <fullName evidence="1">Uncharacterized protein</fullName>
    </submittedName>
</protein>
<evidence type="ECO:0000313" key="2">
    <source>
        <dbReference type="Proteomes" id="UP000038083"/>
    </source>
</evidence>
<dbReference type="Proteomes" id="UP000038083">
    <property type="component" value="Unassembled WGS sequence"/>
</dbReference>
<sequence length="47" mass="5644">MSGLNKKTQKEASRSLFFIYIVAKKYFAVNYKYNTSTFFNFYVQEKV</sequence>
<accession>A0A0B7H796</accession>
<evidence type="ECO:0000313" key="1">
    <source>
        <dbReference type="EMBL" id="CEN33518.1"/>
    </source>
</evidence>